<dbReference type="Proteomes" id="UP000756132">
    <property type="component" value="Chromosome 4"/>
</dbReference>
<proteinExistence type="predicted"/>
<protein>
    <submittedName>
        <fullName evidence="2">Uncharacterized protein</fullName>
    </submittedName>
</protein>
<dbReference type="EMBL" id="CP090166">
    <property type="protein sequence ID" value="UJO17065.1"/>
    <property type="molecule type" value="Genomic_DNA"/>
</dbReference>
<reference evidence="2" key="2">
    <citation type="journal article" date="2022" name="Microb. Genom.">
        <title>A chromosome-scale genome assembly of the tomato pathogen Cladosporium fulvum reveals a compartmentalized genome architecture and the presence of a dispensable chromosome.</title>
        <authorList>
            <person name="Zaccaron A.Z."/>
            <person name="Chen L.H."/>
            <person name="Samaras A."/>
            <person name="Stergiopoulos I."/>
        </authorList>
    </citation>
    <scope>NUCLEOTIDE SEQUENCE</scope>
    <source>
        <strain evidence="2">Race5_Kim</strain>
    </source>
</reference>
<keyword evidence="3" id="KW-1185">Reference proteome</keyword>
<dbReference type="AlphaFoldDB" id="A0A9Q8LGP5"/>
<gene>
    <name evidence="2" type="ORF">CLAFUR5_03943</name>
</gene>
<dbReference type="GeneID" id="71983821"/>
<sequence length="243" mass="27701">MPQRPGRRRAMYNTPQIRNGGFGALQVEAVTNRPLSIARRHLAASQLRMRDIEPDELSSSEWVRFLVMEGAERDRFISDFARRRRDSSGSASSSSSNEEYPFSQDRQTQYDKAEEARLEAEEARREGIAVPTPVAPAPAPAFPARGSTPFVSMWVRHLDELERNERTDTEPTTYNAMRPMHARRGVDDTDAPPAYHSVVRPGTPPPAYEPRSGDESEGRRRRPNRLRRWSSNMLLNRLSPSRD</sequence>
<organism evidence="2 3">
    <name type="scientific">Passalora fulva</name>
    <name type="common">Tomato leaf mold</name>
    <name type="synonym">Cladosporium fulvum</name>
    <dbReference type="NCBI Taxonomy" id="5499"/>
    <lineage>
        <taxon>Eukaryota</taxon>
        <taxon>Fungi</taxon>
        <taxon>Dikarya</taxon>
        <taxon>Ascomycota</taxon>
        <taxon>Pezizomycotina</taxon>
        <taxon>Dothideomycetes</taxon>
        <taxon>Dothideomycetidae</taxon>
        <taxon>Mycosphaerellales</taxon>
        <taxon>Mycosphaerellaceae</taxon>
        <taxon>Fulvia</taxon>
    </lineage>
</organism>
<dbReference type="OMA" id="WVRFLVM"/>
<feature type="region of interest" description="Disordered" evidence="1">
    <location>
        <begin position="82"/>
        <end position="146"/>
    </location>
</feature>
<reference evidence="2" key="1">
    <citation type="submission" date="2021-12" db="EMBL/GenBank/DDBJ databases">
        <authorList>
            <person name="Zaccaron A."/>
            <person name="Stergiopoulos I."/>
        </authorList>
    </citation>
    <scope>NUCLEOTIDE SEQUENCE</scope>
    <source>
        <strain evidence="2">Race5_Kim</strain>
    </source>
</reference>
<feature type="compositionally biased region" description="Basic and acidic residues" evidence="1">
    <location>
        <begin position="108"/>
        <end position="127"/>
    </location>
</feature>
<evidence type="ECO:0000313" key="3">
    <source>
        <dbReference type="Proteomes" id="UP000756132"/>
    </source>
</evidence>
<dbReference type="KEGG" id="ffu:CLAFUR5_03943"/>
<dbReference type="OrthoDB" id="3921182at2759"/>
<evidence type="ECO:0000256" key="1">
    <source>
        <dbReference type="SAM" id="MobiDB-lite"/>
    </source>
</evidence>
<name>A0A9Q8LGP5_PASFU</name>
<feature type="compositionally biased region" description="Basic residues" evidence="1">
    <location>
        <begin position="219"/>
        <end position="228"/>
    </location>
</feature>
<dbReference type="RefSeq" id="XP_047761431.1">
    <property type="nucleotide sequence ID" value="XM_047903091.1"/>
</dbReference>
<feature type="region of interest" description="Disordered" evidence="1">
    <location>
        <begin position="165"/>
        <end position="243"/>
    </location>
</feature>
<evidence type="ECO:0000313" key="2">
    <source>
        <dbReference type="EMBL" id="UJO17065.1"/>
    </source>
</evidence>
<accession>A0A9Q8LGP5</accession>